<evidence type="ECO:0000256" key="7">
    <source>
        <dbReference type="ARBA" id="ARBA00022958"/>
    </source>
</evidence>
<dbReference type="InterPro" id="IPR028325">
    <property type="entry name" value="VG_K_chnl"/>
</dbReference>
<feature type="transmembrane region" description="Helical" evidence="12">
    <location>
        <begin position="20"/>
        <end position="40"/>
    </location>
</feature>
<dbReference type="InterPro" id="IPR027359">
    <property type="entry name" value="Volt_channel_dom_sf"/>
</dbReference>
<proteinExistence type="predicted"/>
<dbReference type="GO" id="GO:0005249">
    <property type="term" value="F:voltage-gated potassium channel activity"/>
    <property type="evidence" value="ECO:0007669"/>
    <property type="project" value="InterPro"/>
</dbReference>
<sequence>MTRTTLVFGKLLTEPGEDWGVSVSYLTYGLTVVFLGLYIFGTFEYADQYSSVLPAVEFGLAVFFLFEYISRIDYADDTWAELRSPYAIADLLAVIPALLIFIFPAAGQLAVLRSVQILRVFRFLRLGLENRRVFDYSLTARQVVVAEAMTAIAVIVNLHAGIVYELEKGVNPQFQNFADAFYYSIVALTTTGFGNVVPQTRLGQTVTSVGLILAITIIPWIVFRGRKGKIRGNSCPRCRSEGHKTEANYCYECGEDLSTEEFSISIED</sequence>
<feature type="transmembrane region" description="Helical" evidence="12">
    <location>
        <begin position="133"/>
        <end position="156"/>
    </location>
</feature>
<keyword evidence="10 12" id="KW-0472">Membrane</keyword>
<dbReference type="Gene3D" id="1.10.287.70">
    <property type="match status" value="1"/>
</dbReference>
<evidence type="ECO:0000256" key="6">
    <source>
        <dbReference type="ARBA" id="ARBA00022882"/>
    </source>
</evidence>
<dbReference type="GO" id="GO:0008076">
    <property type="term" value="C:voltage-gated potassium channel complex"/>
    <property type="evidence" value="ECO:0007669"/>
    <property type="project" value="InterPro"/>
</dbReference>
<dbReference type="InterPro" id="IPR005821">
    <property type="entry name" value="Ion_trans_dom"/>
</dbReference>
<evidence type="ECO:0000256" key="3">
    <source>
        <dbReference type="ARBA" id="ARBA00022538"/>
    </source>
</evidence>
<keyword evidence="5" id="KW-0631">Potassium channel</keyword>
<evidence type="ECO:0000256" key="2">
    <source>
        <dbReference type="ARBA" id="ARBA00022448"/>
    </source>
</evidence>
<evidence type="ECO:0000256" key="10">
    <source>
        <dbReference type="ARBA" id="ARBA00023136"/>
    </source>
</evidence>
<keyword evidence="7" id="KW-0630">Potassium</keyword>
<keyword evidence="6" id="KW-0851">Voltage-gated channel</keyword>
<evidence type="ECO:0000256" key="1">
    <source>
        <dbReference type="ARBA" id="ARBA00004141"/>
    </source>
</evidence>
<dbReference type="Pfam" id="PF00520">
    <property type="entry name" value="Ion_trans"/>
    <property type="match status" value="1"/>
</dbReference>
<keyword evidence="8 12" id="KW-1133">Transmembrane helix</keyword>
<evidence type="ECO:0000313" key="14">
    <source>
        <dbReference type="EMBL" id="ABQ75782.1"/>
    </source>
</evidence>
<organism evidence="14">
    <name type="scientific">uncultured haloarchaeon</name>
    <dbReference type="NCBI Taxonomy" id="160804"/>
    <lineage>
        <taxon>Archaea</taxon>
        <taxon>Methanobacteriati</taxon>
        <taxon>Methanobacteriota</taxon>
        <taxon>Stenosarchaea group</taxon>
        <taxon>Halobacteria</taxon>
        <taxon>Halobacteriales</taxon>
        <taxon>Halobacteriaceae</taxon>
        <taxon>environmental samples</taxon>
    </lineage>
</organism>
<keyword evidence="11" id="KW-0407">Ion channel</keyword>
<dbReference type="Gene3D" id="1.20.120.350">
    <property type="entry name" value="Voltage-gated potassium channels. Chain C"/>
    <property type="match status" value="1"/>
</dbReference>
<keyword evidence="9" id="KW-0406">Ion transport</keyword>
<name>A5YS25_9EURY</name>
<keyword evidence="4 12" id="KW-0812">Transmembrane</keyword>
<keyword evidence="2" id="KW-0813">Transport</keyword>
<dbReference type="GO" id="GO:0001508">
    <property type="term" value="P:action potential"/>
    <property type="evidence" value="ECO:0007669"/>
    <property type="project" value="TreeGrafter"/>
</dbReference>
<dbReference type="SUPFAM" id="SSF81324">
    <property type="entry name" value="Voltage-gated potassium channels"/>
    <property type="match status" value="1"/>
</dbReference>
<dbReference type="PRINTS" id="PR00169">
    <property type="entry name" value="KCHANNEL"/>
</dbReference>
<reference evidence="14" key="1">
    <citation type="journal article" date="2007" name="ISME J.">
        <title>Genomic plasticity in prokaryotes: the case of the square haloarchaeon.</title>
        <authorList>
            <person name="Cuadros-Orellana S."/>
            <person name="Martin-Cuadrado A.B."/>
            <person name="Legault B."/>
            <person name="D'Auria G."/>
            <person name="Zhaxybayeva O."/>
            <person name="Papke R.T."/>
            <person name="Rodriguez-Valera F."/>
        </authorList>
    </citation>
    <scope>NUCLEOTIDE SEQUENCE</scope>
</reference>
<keyword evidence="3" id="KW-0633">Potassium transport</keyword>
<feature type="transmembrane region" description="Helical" evidence="12">
    <location>
        <begin position="91"/>
        <end position="112"/>
    </location>
</feature>
<evidence type="ECO:0000259" key="13">
    <source>
        <dbReference type="Pfam" id="PF00520"/>
    </source>
</evidence>
<feature type="transmembrane region" description="Helical" evidence="12">
    <location>
        <begin position="202"/>
        <end position="223"/>
    </location>
</feature>
<feature type="transmembrane region" description="Helical" evidence="12">
    <location>
        <begin position="52"/>
        <end position="71"/>
    </location>
</feature>
<dbReference type="EMBL" id="EF583983">
    <property type="protein sequence ID" value="ABQ75782.1"/>
    <property type="molecule type" value="Genomic_DNA"/>
</dbReference>
<evidence type="ECO:0000256" key="9">
    <source>
        <dbReference type="ARBA" id="ARBA00023065"/>
    </source>
</evidence>
<dbReference type="AlphaFoldDB" id="A5YS25"/>
<feature type="domain" description="Ion transport" evidence="13">
    <location>
        <begin position="25"/>
        <end position="218"/>
    </location>
</feature>
<comment type="subcellular location">
    <subcellularLocation>
        <location evidence="1">Membrane</location>
        <topology evidence="1">Multi-pass membrane protein</topology>
    </subcellularLocation>
</comment>
<evidence type="ECO:0000256" key="11">
    <source>
        <dbReference type="ARBA" id="ARBA00023303"/>
    </source>
</evidence>
<evidence type="ECO:0000256" key="5">
    <source>
        <dbReference type="ARBA" id="ARBA00022826"/>
    </source>
</evidence>
<dbReference type="PANTHER" id="PTHR11537">
    <property type="entry name" value="VOLTAGE-GATED POTASSIUM CHANNEL"/>
    <property type="match status" value="1"/>
</dbReference>
<accession>A5YS25</accession>
<dbReference type="PANTHER" id="PTHR11537:SF254">
    <property type="entry name" value="POTASSIUM VOLTAGE-GATED CHANNEL PROTEIN SHAB"/>
    <property type="match status" value="1"/>
</dbReference>
<protein>
    <submittedName>
        <fullName evidence="14">Kef-type K+ transport systems, predicted NAD-binding component</fullName>
    </submittedName>
</protein>
<evidence type="ECO:0000256" key="4">
    <source>
        <dbReference type="ARBA" id="ARBA00022692"/>
    </source>
</evidence>
<evidence type="ECO:0000256" key="8">
    <source>
        <dbReference type="ARBA" id="ARBA00022989"/>
    </source>
</evidence>
<evidence type="ECO:0000256" key="12">
    <source>
        <dbReference type="SAM" id="Phobius"/>
    </source>
</evidence>